<dbReference type="InterPro" id="IPR004666">
    <property type="entry name" value="Rp_bS6_RimK/Lys_biosynth_LsyX"/>
</dbReference>
<dbReference type="Gene3D" id="3.40.50.20">
    <property type="match status" value="1"/>
</dbReference>
<dbReference type="AlphaFoldDB" id="T0H7D0"/>
<feature type="domain" description="ATP-grasp" evidence="12">
    <location>
        <begin position="125"/>
        <end position="309"/>
    </location>
</feature>
<keyword evidence="11" id="KW-0812">Transmembrane</keyword>
<accession>T0H7D0</accession>
<evidence type="ECO:0000256" key="3">
    <source>
        <dbReference type="ARBA" id="ARBA00022598"/>
    </source>
</evidence>
<dbReference type="PATRIC" id="fig|1096930.3.peg.4330"/>
<keyword evidence="11" id="KW-1133">Transmembrane helix</keyword>
<dbReference type="PANTHER" id="PTHR21621">
    <property type="entry name" value="RIBOSOMAL PROTEIN S6 MODIFICATION PROTEIN"/>
    <property type="match status" value="1"/>
</dbReference>
<evidence type="ECO:0000256" key="11">
    <source>
        <dbReference type="SAM" id="Phobius"/>
    </source>
</evidence>
<dbReference type="Pfam" id="PF18030">
    <property type="entry name" value="Rimk_N"/>
    <property type="match status" value="1"/>
</dbReference>
<evidence type="ECO:0000256" key="7">
    <source>
        <dbReference type="ARBA" id="ARBA00022842"/>
    </source>
</evidence>
<dbReference type="InterPro" id="IPR041107">
    <property type="entry name" value="Rimk_N"/>
</dbReference>
<evidence type="ECO:0000313" key="13">
    <source>
        <dbReference type="EMBL" id="EQB08003.1"/>
    </source>
</evidence>
<keyword evidence="5 10" id="KW-0547">Nucleotide-binding</keyword>
<dbReference type="GO" id="GO:0005737">
    <property type="term" value="C:cytoplasm"/>
    <property type="evidence" value="ECO:0007669"/>
    <property type="project" value="TreeGrafter"/>
</dbReference>
<dbReference type="GO" id="GO:0043774">
    <property type="term" value="F:coenzyme F420-2 alpha-glutamyl ligase activity"/>
    <property type="evidence" value="ECO:0007669"/>
    <property type="project" value="TreeGrafter"/>
</dbReference>
<reference evidence="13 14" key="1">
    <citation type="journal article" date="2013" name="Genome Announc.">
        <title>Genome Sequence of Novosphingobium lindaniclasticum LE124T, Isolated from a Hexachlorocyclohexane Dumpsite.</title>
        <authorList>
            <person name="Saxena A."/>
            <person name="Nayyar N."/>
            <person name="Sangwan N."/>
            <person name="Kumari R."/>
            <person name="Khurana J.P."/>
            <person name="Lal R."/>
        </authorList>
    </citation>
    <scope>NUCLEOTIDE SEQUENCE [LARGE SCALE GENOMIC DNA]</scope>
    <source>
        <strain evidence="13 14">LE124</strain>
    </source>
</reference>
<feature type="transmembrane region" description="Helical" evidence="11">
    <location>
        <begin position="412"/>
        <end position="433"/>
    </location>
</feature>
<dbReference type="InterPro" id="IPR013651">
    <property type="entry name" value="ATP-grasp_RimK-type"/>
</dbReference>
<evidence type="ECO:0000256" key="2">
    <source>
        <dbReference type="ARBA" id="ARBA00001946"/>
    </source>
</evidence>
<keyword evidence="3" id="KW-0436">Ligase</keyword>
<protein>
    <submittedName>
        <fullName evidence="13">30S ribosomal protein S6 modification protein</fullName>
    </submittedName>
</protein>
<dbReference type="PROSITE" id="PS50975">
    <property type="entry name" value="ATP_GRASP"/>
    <property type="match status" value="1"/>
</dbReference>
<evidence type="ECO:0000256" key="8">
    <source>
        <dbReference type="ARBA" id="ARBA00022917"/>
    </source>
</evidence>
<dbReference type="InterPro" id="IPR011761">
    <property type="entry name" value="ATP-grasp"/>
</dbReference>
<dbReference type="EMBL" id="ATHL01000151">
    <property type="protein sequence ID" value="EQB08003.1"/>
    <property type="molecule type" value="Genomic_DNA"/>
</dbReference>
<keyword evidence="14" id="KW-1185">Reference proteome</keyword>
<keyword evidence="7" id="KW-0460">Magnesium</keyword>
<dbReference type="Pfam" id="PF08443">
    <property type="entry name" value="RimK"/>
    <property type="match status" value="1"/>
</dbReference>
<dbReference type="Proteomes" id="UP000015527">
    <property type="component" value="Unassembled WGS sequence"/>
</dbReference>
<evidence type="ECO:0000259" key="12">
    <source>
        <dbReference type="PROSITE" id="PS50975"/>
    </source>
</evidence>
<dbReference type="GO" id="GO:0005524">
    <property type="term" value="F:ATP binding"/>
    <property type="evidence" value="ECO:0007669"/>
    <property type="project" value="UniProtKB-UniRule"/>
</dbReference>
<keyword evidence="11" id="KW-0472">Membrane</keyword>
<dbReference type="SUPFAM" id="SSF56059">
    <property type="entry name" value="Glutathione synthetase ATP-binding domain-like"/>
    <property type="match status" value="1"/>
</dbReference>
<dbReference type="GO" id="GO:0046872">
    <property type="term" value="F:metal ion binding"/>
    <property type="evidence" value="ECO:0007669"/>
    <property type="project" value="UniProtKB-KW"/>
</dbReference>
<keyword evidence="9" id="KW-0464">Manganese</keyword>
<evidence type="ECO:0000256" key="10">
    <source>
        <dbReference type="PROSITE-ProRule" id="PRU00409"/>
    </source>
</evidence>
<evidence type="ECO:0000313" key="14">
    <source>
        <dbReference type="Proteomes" id="UP000015527"/>
    </source>
</evidence>
<evidence type="ECO:0000256" key="5">
    <source>
        <dbReference type="ARBA" id="ARBA00022741"/>
    </source>
</evidence>
<name>T0H7D0_9SPHN</name>
<dbReference type="PANTHER" id="PTHR21621:SF2">
    <property type="entry name" value="COENZYME GAMMA-F420-2:ALPHA-L-GLUTAMATE LIGASE"/>
    <property type="match status" value="1"/>
</dbReference>
<evidence type="ECO:0000256" key="9">
    <source>
        <dbReference type="ARBA" id="ARBA00023211"/>
    </source>
</evidence>
<keyword evidence="8" id="KW-0648">Protein biosynthesis</keyword>
<dbReference type="GO" id="GO:0006412">
    <property type="term" value="P:translation"/>
    <property type="evidence" value="ECO:0007669"/>
    <property type="project" value="UniProtKB-KW"/>
</dbReference>
<feature type="transmembrane region" description="Helical" evidence="11">
    <location>
        <begin position="439"/>
        <end position="459"/>
    </location>
</feature>
<dbReference type="Gene3D" id="3.30.1490.20">
    <property type="entry name" value="ATP-grasp fold, A domain"/>
    <property type="match status" value="1"/>
</dbReference>
<evidence type="ECO:0000256" key="1">
    <source>
        <dbReference type="ARBA" id="ARBA00001936"/>
    </source>
</evidence>
<organism evidence="13 14">
    <name type="scientific">Novosphingobium lindaniclasticum LE124</name>
    <dbReference type="NCBI Taxonomy" id="1096930"/>
    <lineage>
        <taxon>Bacteria</taxon>
        <taxon>Pseudomonadati</taxon>
        <taxon>Pseudomonadota</taxon>
        <taxon>Alphaproteobacteria</taxon>
        <taxon>Sphingomonadales</taxon>
        <taxon>Sphingomonadaceae</taxon>
        <taxon>Novosphingobium</taxon>
    </lineage>
</organism>
<dbReference type="Gene3D" id="3.30.470.20">
    <property type="entry name" value="ATP-grasp fold, B domain"/>
    <property type="match status" value="1"/>
</dbReference>
<comment type="cofactor">
    <cofactor evidence="2">
        <name>Mg(2+)</name>
        <dbReference type="ChEBI" id="CHEBI:18420"/>
    </cofactor>
</comment>
<keyword evidence="4" id="KW-0479">Metal-binding</keyword>
<dbReference type="NCBIfam" id="TIGR00768">
    <property type="entry name" value="rimK_fam"/>
    <property type="match status" value="1"/>
</dbReference>
<evidence type="ECO:0000256" key="6">
    <source>
        <dbReference type="ARBA" id="ARBA00022840"/>
    </source>
</evidence>
<evidence type="ECO:0000256" key="4">
    <source>
        <dbReference type="ARBA" id="ARBA00022723"/>
    </source>
</evidence>
<comment type="cofactor">
    <cofactor evidence="1">
        <name>Mn(2+)</name>
        <dbReference type="ChEBI" id="CHEBI:29035"/>
    </cofactor>
</comment>
<comment type="caution">
    <text evidence="13">The sequence shown here is derived from an EMBL/GenBank/DDBJ whole genome shotgun (WGS) entry which is preliminary data.</text>
</comment>
<sequence>MKLPAAVFPGGNEALRGWILFHRELDPANSEVPEVLRFQEAATAMGIELLVLHPHKFDLVVGAEEDWSTTYQGRLVERPDFVICRTGAETDYFTLALLRHLERRGVRLVNGPATIEQVADKLHTLQSLNRAGLPIPRTILGTFPMDVDLVERELGFPVIVKTLKGTRGAGVLKCEDRSQFEDLAGLLESADAQADFILQHYVRASHGRDVRVLVVGGRVIAAMERRSLTGGFKSNVSLGGVGIAYNPPPEMAELAVQAADVLELDVTGIDILFDEEGYRICEANSAPGFQGLERATGYDVPSAILEWVVSTQVEAAPVVAPAAESNALADLAFGGRAGLRALSDRNPEYRRFASAVGVRMVGAGLSCLAHATLPPALSDRKSRVGLGLRTLFDGRVDADLSALNDHEQERTLMTVLVAAIWAAVLPWLAGAAVVPSAVLSVMALCFPLLFMMTAPAGRIGRSASSLRRKIVG</sequence>
<dbReference type="eggNOG" id="COG0189">
    <property type="taxonomic scope" value="Bacteria"/>
</dbReference>
<gene>
    <name evidence="13" type="ORF">L284_22025</name>
</gene>
<keyword evidence="6 10" id="KW-0067">ATP-binding</keyword>
<dbReference type="InterPro" id="IPR013815">
    <property type="entry name" value="ATP_grasp_subdomain_1"/>
</dbReference>
<feature type="transmembrane region" description="Helical" evidence="11">
    <location>
        <begin position="352"/>
        <end position="373"/>
    </location>
</feature>
<proteinExistence type="predicted"/>